<feature type="compositionally biased region" description="Basic and acidic residues" evidence="1">
    <location>
        <begin position="157"/>
        <end position="188"/>
    </location>
</feature>
<sequence length="200" mass="21929">MAELSPSSSSAEVAFFFTFDPPLLSPPQKMRNPRRFFPHEPKTAVPKNPPPSMPRDPHSATITKPISPYGSGSAKNKLLWLLVLGDDVEDAPLSTPPPKQKQRRLEQQRRHSSAAGLSFLLSPPAPPPPSPPPPRSDGAANCTCYSAALQPTLGQHFKAERPIRRQRGGKGERASERAEAQTRRENREPLPPPPPPARHC</sequence>
<dbReference type="Proteomes" id="UP001178461">
    <property type="component" value="Chromosome 5"/>
</dbReference>
<feature type="compositionally biased region" description="Low complexity" evidence="1">
    <location>
        <begin position="113"/>
        <end position="122"/>
    </location>
</feature>
<feature type="compositionally biased region" description="Pro residues" evidence="1">
    <location>
        <begin position="123"/>
        <end position="135"/>
    </location>
</feature>
<evidence type="ECO:0000313" key="2">
    <source>
        <dbReference type="EMBL" id="CAI5774407.1"/>
    </source>
</evidence>
<reference evidence="2" key="1">
    <citation type="submission" date="2022-12" db="EMBL/GenBank/DDBJ databases">
        <authorList>
            <person name="Alioto T."/>
            <person name="Alioto T."/>
            <person name="Gomez Garrido J."/>
        </authorList>
    </citation>
    <scope>NUCLEOTIDE SEQUENCE</scope>
</reference>
<gene>
    <name evidence="2" type="ORF">PODLI_1B014899</name>
</gene>
<name>A0AA35K9W7_9SAUR</name>
<feature type="region of interest" description="Disordered" evidence="1">
    <location>
        <begin position="21"/>
        <end position="71"/>
    </location>
</feature>
<evidence type="ECO:0000313" key="3">
    <source>
        <dbReference type="Proteomes" id="UP001178461"/>
    </source>
</evidence>
<dbReference type="AlphaFoldDB" id="A0AA35K9W7"/>
<organism evidence="2 3">
    <name type="scientific">Podarcis lilfordi</name>
    <name type="common">Lilford's wall lizard</name>
    <dbReference type="NCBI Taxonomy" id="74358"/>
    <lineage>
        <taxon>Eukaryota</taxon>
        <taxon>Metazoa</taxon>
        <taxon>Chordata</taxon>
        <taxon>Craniata</taxon>
        <taxon>Vertebrata</taxon>
        <taxon>Euteleostomi</taxon>
        <taxon>Lepidosauria</taxon>
        <taxon>Squamata</taxon>
        <taxon>Bifurcata</taxon>
        <taxon>Unidentata</taxon>
        <taxon>Episquamata</taxon>
        <taxon>Laterata</taxon>
        <taxon>Lacertibaenia</taxon>
        <taxon>Lacertidae</taxon>
        <taxon>Podarcis</taxon>
    </lineage>
</organism>
<evidence type="ECO:0000256" key="1">
    <source>
        <dbReference type="SAM" id="MobiDB-lite"/>
    </source>
</evidence>
<keyword evidence="3" id="KW-1185">Reference proteome</keyword>
<proteinExistence type="predicted"/>
<dbReference type="EMBL" id="OX395130">
    <property type="protein sequence ID" value="CAI5774407.1"/>
    <property type="molecule type" value="Genomic_DNA"/>
</dbReference>
<protein>
    <submittedName>
        <fullName evidence="2">Uncharacterized protein</fullName>
    </submittedName>
</protein>
<feature type="compositionally biased region" description="Pro residues" evidence="1">
    <location>
        <begin position="189"/>
        <end position="200"/>
    </location>
</feature>
<feature type="region of interest" description="Disordered" evidence="1">
    <location>
        <begin position="88"/>
        <end position="200"/>
    </location>
</feature>
<accession>A0AA35K9W7</accession>